<sequence>MAESDVSGQKDILRRESWCKIIMEAQAVQDEAFETWAMTPRSSRLIKSPFEAQELACTSYLLAAAGLPTMPAATADNPYLKVYDYIMQRLPPEALALHTDETSLSTEKRAQLASLAQTDAMPLLIYRGDLGAYVHRATYDAFHLLIHGPLTNLFSFAVPNAEAIATMVKYSPLVELGAGTAYWAELARSAGASITTYDIDTEGRPRGESFGQVIDQSHLDLTKLDPTTALMLCWPVRPGGLAWDADVLAKFPGSTVLHIGEWAKRTLLTEPHHGQTTSLRFQQAIEQDFRLVERIPIPSWPWCADELTVWQRSST</sequence>
<reference evidence="1 2" key="1">
    <citation type="journal article" date="2015" name="Genome Biol. Evol.">
        <title>Comparative Genomics of a Bacterivorous Green Alga Reveals Evolutionary Causalities and Consequences of Phago-Mixotrophic Mode of Nutrition.</title>
        <authorList>
            <person name="Burns J.A."/>
            <person name="Paasch A."/>
            <person name="Narechania A."/>
            <person name="Kim E."/>
        </authorList>
    </citation>
    <scope>NUCLEOTIDE SEQUENCE [LARGE SCALE GENOMIC DNA]</scope>
    <source>
        <strain evidence="1 2">PLY_AMNH</strain>
    </source>
</reference>
<gene>
    <name evidence="1" type="ORF">CYMTET_23891</name>
</gene>
<proteinExistence type="predicted"/>
<protein>
    <submittedName>
        <fullName evidence="1">Uncharacterized protein</fullName>
    </submittedName>
</protein>
<dbReference type="PANTHER" id="PTHR39290">
    <property type="entry name" value="C3H1-TYPE DOMAIN-CONTAINING PROTEIN-RELATED"/>
    <property type="match status" value="1"/>
</dbReference>
<keyword evidence="2" id="KW-1185">Reference proteome</keyword>
<accession>A0AAE0FXA7</accession>
<dbReference type="EMBL" id="LGRX02012340">
    <property type="protein sequence ID" value="KAK3267564.1"/>
    <property type="molecule type" value="Genomic_DNA"/>
</dbReference>
<evidence type="ECO:0000313" key="1">
    <source>
        <dbReference type="EMBL" id="KAK3267564.1"/>
    </source>
</evidence>
<dbReference type="AlphaFoldDB" id="A0AAE0FXA7"/>
<name>A0AAE0FXA7_9CHLO</name>
<dbReference type="PANTHER" id="PTHR39290:SF6">
    <property type="entry name" value="S-ADENOSYL-L-METHIONINE-DEPENDENT METHYLTRANSFERASES SUPERFAMILY PROTEIN"/>
    <property type="match status" value="1"/>
</dbReference>
<organism evidence="1 2">
    <name type="scientific">Cymbomonas tetramitiformis</name>
    <dbReference type="NCBI Taxonomy" id="36881"/>
    <lineage>
        <taxon>Eukaryota</taxon>
        <taxon>Viridiplantae</taxon>
        <taxon>Chlorophyta</taxon>
        <taxon>Pyramimonadophyceae</taxon>
        <taxon>Pyramimonadales</taxon>
        <taxon>Pyramimonadaceae</taxon>
        <taxon>Cymbomonas</taxon>
    </lineage>
</organism>
<evidence type="ECO:0000313" key="2">
    <source>
        <dbReference type="Proteomes" id="UP001190700"/>
    </source>
</evidence>
<dbReference type="Proteomes" id="UP001190700">
    <property type="component" value="Unassembled WGS sequence"/>
</dbReference>
<comment type="caution">
    <text evidence="1">The sequence shown here is derived from an EMBL/GenBank/DDBJ whole genome shotgun (WGS) entry which is preliminary data.</text>
</comment>